<keyword evidence="2" id="KW-1185">Reference proteome</keyword>
<dbReference type="SUPFAM" id="SSF54171">
    <property type="entry name" value="DNA-binding domain"/>
    <property type="match status" value="1"/>
</dbReference>
<dbReference type="GO" id="GO:0003677">
    <property type="term" value="F:DNA binding"/>
    <property type="evidence" value="ECO:0007669"/>
    <property type="project" value="InterPro"/>
</dbReference>
<name>N8WTF8_9GAMM</name>
<dbReference type="InterPro" id="IPR016177">
    <property type="entry name" value="DNA-bd_dom_sf"/>
</dbReference>
<dbReference type="RefSeq" id="WP_004784468.1">
    <property type="nucleotide sequence ID" value="NZ_KB849404.1"/>
</dbReference>
<dbReference type="HOGENOM" id="CLU_099024_0_0_6"/>
<protein>
    <recommendedName>
        <fullName evidence="3">AP2/ERF domain-containing protein</fullName>
    </recommendedName>
</protein>
<organism evidence="1 2">
    <name type="scientific">Acinetobacter variabilis</name>
    <dbReference type="NCBI Taxonomy" id="70346"/>
    <lineage>
        <taxon>Bacteria</taxon>
        <taxon>Pseudomonadati</taxon>
        <taxon>Pseudomonadota</taxon>
        <taxon>Gammaproteobacteria</taxon>
        <taxon>Moraxellales</taxon>
        <taxon>Moraxellaceae</taxon>
        <taxon>Acinetobacter</taxon>
    </lineage>
</organism>
<evidence type="ECO:0000313" key="2">
    <source>
        <dbReference type="Proteomes" id="UP000013070"/>
    </source>
</evidence>
<dbReference type="Proteomes" id="UP000013070">
    <property type="component" value="Unassembled WGS sequence"/>
</dbReference>
<gene>
    <name evidence="1" type="ORF">F969_02569</name>
</gene>
<dbReference type="EMBL" id="APPE01000065">
    <property type="protein sequence ID" value="ENU98537.1"/>
    <property type="molecule type" value="Genomic_DNA"/>
</dbReference>
<proteinExistence type="predicted"/>
<dbReference type="PATRIC" id="fig|1217710.3.peg.2450"/>
<accession>N8WTF8</accession>
<evidence type="ECO:0008006" key="3">
    <source>
        <dbReference type="Google" id="ProtNLM"/>
    </source>
</evidence>
<evidence type="ECO:0000313" key="1">
    <source>
        <dbReference type="EMBL" id="ENU98537.1"/>
    </source>
</evidence>
<dbReference type="AlphaFoldDB" id="N8WTF8"/>
<comment type="caution">
    <text evidence="1">The sequence shown here is derived from an EMBL/GenBank/DDBJ whole genome shotgun (WGS) entry which is preliminary data.</text>
</comment>
<reference evidence="1 2" key="1">
    <citation type="submission" date="2013-02" db="EMBL/GenBank/DDBJ databases">
        <title>The Genome Sequence of Acinetobacter sp. NIPH 899.</title>
        <authorList>
            <consortium name="The Broad Institute Genome Sequencing Platform"/>
            <consortium name="The Broad Institute Genome Sequencing Center for Infectious Disease"/>
            <person name="Cerqueira G."/>
            <person name="Feldgarden M."/>
            <person name="Courvalin P."/>
            <person name="Perichon B."/>
            <person name="Grillot-Courvalin C."/>
            <person name="Clermont D."/>
            <person name="Rocha E."/>
            <person name="Yoon E.-J."/>
            <person name="Nemec A."/>
            <person name="Walker B."/>
            <person name="Young S.K."/>
            <person name="Zeng Q."/>
            <person name="Gargeya S."/>
            <person name="Fitzgerald M."/>
            <person name="Haas B."/>
            <person name="Abouelleil A."/>
            <person name="Alvarado L."/>
            <person name="Arachchi H.M."/>
            <person name="Berlin A.M."/>
            <person name="Chapman S.B."/>
            <person name="Dewar J."/>
            <person name="Goldberg J."/>
            <person name="Griggs A."/>
            <person name="Gujja S."/>
            <person name="Hansen M."/>
            <person name="Howarth C."/>
            <person name="Imamovic A."/>
            <person name="Larimer J."/>
            <person name="McCowan C."/>
            <person name="Murphy C."/>
            <person name="Neiman D."/>
            <person name="Pearson M."/>
            <person name="Priest M."/>
            <person name="Roberts A."/>
            <person name="Saif S."/>
            <person name="Shea T."/>
            <person name="Sisk P."/>
            <person name="Sykes S."/>
            <person name="Wortman J."/>
            <person name="Nusbaum C."/>
            <person name="Birren B."/>
        </authorList>
    </citation>
    <scope>NUCLEOTIDE SEQUENCE [LARGE SCALE GENOMIC DNA]</scope>
    <source>
        <strain evidence="1 2">NIPH 899</strain>
    </source>
</reference>
<sequence length="242" mass="28327">MRSPDQIGITWEENQLLMQQLREKAALENRRQHNIFEVEGKVYGVGVNDKSRPAYFNNKATKEYDHWIGMLERCYGKNKHIKSRPTYESCECSENFKSYSYFYDWCQSQVGFKNSGWQLDKDILIEGNKLYSEDTCVFVPCDVNNFLTNRKKQNRSGYIGVSFHKASGKYAAQISFGGKRKHLGLFEKPKDGENFYFLVKSRMAIELIEKYKSNLDERVIDVLLSKYKTEEIEAGKRLEVNQ</sequence>